<name>A0A444RL04_VERDA</name>
<gene>
    <name evidence="1" type="ORF">VDGE_30695</name>
</gene>
<accession>A0A444RL04</accession>
<dbReference type="AlphaFoldDB" id="A0A444RL04"/>
<reference evidence="1 2" key="1">
    <citation type="submission" date="2018-12" db="EMBL/GenBank/DDBJ databases">
        <title>Genome of Verticillium dahliae isolate Getta Getta.</title>
        <authorList>
            <person name="Gardiner D.M."/>
        </authorList>
    </citation>
    <scope>NUCLEOTIDE SEQUENCE [LARGE SCALE GENOMIC DNA]</scope>
    <source>
        <strain evidence="1 2">Getta Getta</strain>
    </source>
</reference>
<proteinExistence type="predicted"/>
<dbReference type="EMBL" id="RSDZ01000175">
    <property type="protein sequence ID" value="RXG41765.1"/>
    <property type="molecule type" value="Genomic_DNA"/>
</dbReference>
<dbReference type="Proteomes" id="UP000288725">
    <property type="component" value="Chromosome 3"/>
</dbReference>
<comment type="caution">
    <text evidence="1">The sequence shown here is derived from an EMBL/GenBank/DDBJ whole genome shotgun (WGS) entry which is preliminary data.</text>
</comment>
<evidence type="ECO:0000313" key="2">
    <source>
        <dbReference type="Proteomes" id="UP000288725"/>
    </source>
</evidence>
<evidence type="ECO:0000313" key="1">
    <source>
        <dbReference type="EMBL" id="RXG41765.1"/>
    </source>
</evidence>
<sequence>MTLLAASSTTARKDCLLGPGSPEMAVAWRHLGEGKGNREANERTVGAGPVETTVARQRTHTLTGAPTKRLLIDGT</sequence>
<protein>
    <submittedName>
        <fullName evidence="1">Uncharacterized protein</fullName>
    </submittedName>
</protein>
<organism evidence="1 2">
    <name type="scientific">Verticillium dahliae</name>
    <name type="common">Verticillium wilt</name>
    <dbReference type="NCBI Taxonomy" id="27337"/>
    <lineage>
        <taxon>Eukaryota</taxon>
        <taxon>Fungi</taxon>
        <taxon>Dikarya</taxon>
        <taxon>Ascomycota</taxon>
        <taxon>Pezizomycotina</taxon>
        <taxon>Sordariomycetes</taxon>
        <taxon>Hypocreomycetidae</taxon>
        <taxon>Glomerellales</taxon>
        <taxon>Plectosphaerellaceae</taxon>
        <taxon>Verticillium</taxon>
    </lineage>
</organism>